<proteinExistence type="inferred from homology"/>
<keyword evidence="8" id="KW-1185">Reference proteome</keyword>
<protein>
    <recommendedName>
        <fullName evidence="3 6">Mediator of RNA polymerase II transcription subunit 11</fullName>
    </recommendedName>
    <alternativeName>
        <fullName evidence="5 6">Mediator complex subunit 11</fullName>
    </alternativeName>
</protein>
<sequence>MANDRLRALEDVEKEIAVVLQCAGTIVLELSKEKHNASLLDRQLNQFQTSINRIESELSSQIRYLTQKSNFKLSEKRVCAFSFSIRVKVATGQPHEGSTYSARKDCQMALNRAEYARVKLGELRRTCEMMLDPQT</sequence>
<evidence type="ECO:0000256" key="6">
    <source>
        <dbReference type="RuleBase" id="RU364147"/>
    </source>
</evidence>
<dbReference type="OrthoDB" id="5418434at2759"/>
<organism evidence="7 8">
    <name type="scientific">Clarias magur</name>
    <name type="common">Asian catfish</name>
    <name type="synonym">Macropteronotus magur</name>
    <dbReference type="NCBI Taxonomy" id="1594786"/>
    <lineage>
        <taxon>Eukaryota</taxon>
        <taxon>Metazoa</taxon>
        <taxon>Chordata</taxon>
        <taxon>Craniata</taxon>
        <taxon>Vertebrata</taxon>
        <taxon>Euteleostomi</taxon>
        <taxon>Actinopterygii</taxon>
        <taxon>Neopterygii</taxon>
        <taxon>Teleostei</taxon>
        <taxon>Ostariophysi</taxon>
        <taxon>Siluriformes</taxon>
        <taxon>Clariidae</taxon>
        <taxon>Clarias</taxon>
    </lineage>
</organism>
<comment type="function">
    <text evidence="6">Component of the Mediator complex, a coactivator involved in the regulated transcription of nearly all RNA polymerase II-dependent genes. Mediator functions as a bridge to convey information from gene-specific regulatory proteins to the basal RNA polymerase II transcription machinery. Mediator is recruited to promoters by direct interactions with regulatory proteins and serves as a scaffold for the assembly of a functional pre-initiation complex with RNA polymerase II and the general transcription factors.</text>
</comment>
<dbReference type="Proteomes" id="UP000727407">
    <property type="component" value="Unassembled WGS sequence"/>
</dbReference>
<comment type="caution">
    <text evidence="7">The sequence shown here is derived from an EMBL/GenBank/DDBJ whole genome shotgun (WGS) entry which is preliminary data.</text>
</comment>
<keyword evidence="6" id="KW-0805">Transcription regulation</keyword>
<gene>
    <name evidence="7" type="primary">med11</name>
    <name evidence="6" type="synonym">MED11</name>
    <name evidence="7" type="ORF">DAT39_005432</name>
</gene>
<accession>A0A8J4U302</accession>
<keyword evidence="6" id="KW-0010">Activator</keyword>
<comment type="subcellular location">
    <subcellularLocation>
        <location evidence="1 6">Nucleus</location>
    </subcellularLocation>
</comment>
<dbReference type="Gene3D" id="1.10.287.3490">
    <property type="match status" value="1"/>
</dbReference>
<evidence type="ECO:0000313" key="7">
    <source>
        <dbReference type="EMBL" id="KAF5904825.1"/>
    </source>
</evidence>
<dbReference type="EMBL" id="QNUK01000051">
    <property type="protein sequence ID" value="KAF5904825.1"/>
    <property type="molecule type" value="Genomic_DNA"/>
</dbReference>
<evidence type="ECO:0000256" key="1">
    <source>
        <dbReference type="ARBA" id="ARBA00004123"/>
    </source>
</evidence>
<name>A0A8J4U302_CLAMG</name>
<evidence type="ECO:0000256" key="2">
    <source>
        <dbReference type="ARBA" id="ARBA00008186"/>
    </source>
</evidence>
<dbReference type="Pfam" id="PF10280">
    <property type="entry name" value="Med11"/>
    <property type="match status" value="1"/>
</dbReference>
<comment type="similarity">
    <text evidence="2 6">Belongs to the Mediator complex subunit 11 family.</text>
</comment>
<comment type="subunit">
    <text evidence="6">Component of the Mediator complex.</text>
</comment>
<evidence type="ECO:0000256" key="4">
    <source>
        <dbReference type="ARBA" id="ARBA00023242"/>
    </source>
</evidence>
<evidence type="ECO:0000256" key="5">
    <source>
        <dbReference type="ARBA" id="ARBA00032011"/>
    </source>
</evidence>
<dbReference type="GO" id="GO:0003712">
    <property type="term" value="F:transcription coregulator activity"/>
    <property type="evidence" value="ECO:0007669"/>
    <property type="project" value="InterPro"/>
</dbReference>
<evidence type="ECO:0000256" key="3">
    <source>
        <dbReference type="ARBA" id="ARBA00019621"/>
    </source>
</evidence>
<keyword evidence="6" id="KW-0804">Transcription</keyword>
<dbReference type="PANTHER" id="PTHR22890">
    <property type="entry name" value="MEDIATOR OF RNA POLYMERASE II TRANSCRIPTION SUBUNIT 11"/>
    <property type="match status" value="1"/>
</dbReference>
<dbReference type="AlphaFoldDB" id="A0A8J4U302"/>
<keyword evidence="4 6" id="KW-0539">Nucleus</keyword>
<reference evidence="7" key="1">
    <citation type="submission" date="2020-07" db="EMBL/GenBank/DDBJ databases">
        <title>Clarias magur genome sequencing, assembly and annotation.</title>
        <authorList>
            <person name="Kushwaha B."/>
            <person name="Kumar R."/>
            <person name="Das P."/>
            <person name="Joshi C.G."/>
            <person name="Kumar D."/>
            <person name="Nagpure N.S."/>
            <person name="Pandey M."/>
            <person name="Agarwal S."/>
            <person name="Srivastava S."/>
            <person name="Singh M."/>
            <person name="Sahoo L."/>
            <person name="Jayasankar P."/>
            <person name="Meher P.K."/>
            <person name="Koringa P.G."/>
            <person name="Iquebal M.A."/>
            <person name="Das S.P."/>
            <person name="Bit A."/>
            <person name="Patnaik S."/>
            <person name="Patel N."/>
            <person name="Shah T.M."/>
            <person name="Hinsu A."/>
            <person name="Jena J.K."/>
        </authorList>
    </citation>
    <scope>NUCLEOTIDE SEQUENCE</scope>
    <source>
        <strain evidence="7">CIFAMagur01</strain>
        <tissue evidence="7">Testis</tissue>
    </source>
</reference>
<dbReference type="InterPro" id="IPR019404">
    <property type="entry name" value="Mediator_Med11"/>
</dbReference>
<dbReference type="GO" id="GO:0016592">
    <property type="term" value="C:mediator complex"/>
    <property type="evidence" value="ECO:0007669"/>
    <property type="project" value="InterPro"/>
</dbReference>
<evidence type="ECO:0000313" key="8">
    <source>
        <dbReference type="Proteomes" id="UP000727407"/>
    </source>
</evidence>
<dbReference type="GO" id="GO:0006357">
    <property type="term" value="P:regulation of transcription by RNA polymerase II"/>
    <property type="evidence" value="ECO:0007669"/>
    <property type="project" value="InterPro"/>
</dbReference>